<organism evidence="1 2">
    <name type="scientific">Dermacentor silvarum</name>
    <name type="common">Tick</name>
    <dbReference type="NCBI Taxonomy" id="543639"/>
    <lineage>
        <taxon>Eukaryota</taxon>
        <taxon>Metazoa</taxon>
        <taxon>Ecdysozoa</taxon>
        <taxon>Arthropoda</taxon>
        <taxon>Chelicerata</taxon>
        <taxon>Arachnida</taxon>
        <taxon>Acari</taxon>
        <taxon>Parasitiformes</taxon>
        <taxon>Ixodida</taxon>
        <taxon>Ixodoidea</taxon>
        <taxon>Ixodidae</taxon>
        <taxon>Rhipicephalinae</taxon>
        <taxon>Dermacentor</taxon>
    </lineage>
</organism>
<accession>A0ACB8DYZ2</accession>
<protein>
    <submittedName>
        <fullName evidence="1">Uncharacterized protein</fullName>
    </submittedName>
</protein>
<reference evidence="1" key="1">
    <citation type="submission" date="2020-05" db="EMBL/GenBank/DDBJ databases">
        <title>Large-scale comparative analyses of tick genomes elucidate their genetic diversity and vector capacities.</title>
        <authorList>
            <person name="Jia N."/>
            <person name="Wang J."/>
            <person name="Shi W."/>
            <person name="Du L."/>
            <person name="Sun Y."/>
            <person name="Zhan W."/>
            <person name="Jiang J."/>
            <person name="Wang Q."/>
            <person name="Zhang B."/>
            <person name="Ji P."/>
            <person name="Sakyi L.B."/>
            <person name="Cui X."/>
            <person name="Yuan T."/>
            <person name="Jiang B."/>
            <person name="Yang W."/>
            <person name="Lam T.T.-Y."/>
            <person name="Chang Q."/>
            <person name="Ding S."/>
            <person name="Wang X."/>
            <person name="Zhu J."/>
            <person name="Ruan X."/>
            <person name="Zhao L."/>
            <person name="Wei J."/>
            <person name="Que T."/>
            <person name="Du C."/>
            <person name="Cheng J."/>
            <person name="Dai P."/>
            <person name="Han X."/>
            <person name="Huang E."/>
            <person name="Gao Y."/>
            <person name="Liu J."/>
            <person name="Shao H."/>
            <person name="Ye R."/>
            <person name="Li L."/>
            <person name="Wei W."/>
            <person name="Wang X."/>
            <person name="Wang C."/>
            <person name="Yang T."/>
            <person name="Huo Q."/>
            <person name="Li W."/>
            <person name="Guo W."/>
            <person name="Chen H."/>
            <person name="Zhou L."/>
            <person name="Ni X."/>
            <person name="Tian J."/>
            <person name="Zhou Y."/>
            <person name="Sheng Y."/>
            <person name="Liu T."/>
            <person name="Pan Y."/>
            <person name="Xia L."/>
            <person name="Li J."/>
            <person name="Zhao F."/>
            <person name="Cao W."/>
        </authorList>
    </citation>
    <scope>NUCLEOTIDE SEQUENCE</scope>
    <source>
        <strain evidence="1">Dsil-2018</strain>
    </source>
</reference>
<dbReference type="EMBL" id="CM023470">
    <property type="protein sequence ID" value="KAH7979561.1"/>
    <property type="molecule type" value="Genomic_DNA"/>
</dbReference>
<evidence type="ECO:0000313" key="2">
    <source>
        <dbReference type="Proteomes" id="UP000821865"/>
    </source>
</evidence>
<name>A0ACB8DYZ2_DERSI</name>
<gene>
    <name evidence="1" type="ORF">HPB49_009884</name>
</gene>
<keyword evidence="2" id="KW-1185">Reference proteome</keyword>
<comment type="caution">
    <text evidence="1">The sequence shown here is derived from an EMBL/GenBank/DDBJ whole genome shotgun (WGS) entry which is preliminary data.</text>
</comment>
<evidence type="ECO:0000313" key="1">
    <source>
        <dbReference type="EMBL" id="KAH7979561.1"/>
    </source>
</evidence>
<proteinExistence type="predicted"/>
<dbReference type="Proteomes" id="UP000821865">
    <property type="component" value="Chromosome 1"/>
</dbReference>
<sequence length="531" mass="58219">MTQIACVPIIIHSDTNDALSRWQPKRVKPLQAATGAGVSVVGDVASGVRHLRRADASGVAGSCSPMACSIFRAAVLLAASVLRSHAVCIVPDEPFREIRNASEQVQSLIQYFRTGAEKGVTHRELAQFADRFGSRMLGSVQLEKSIDYLVERFQLDHFQDVHTEDVLAVRWRRQHEVARLVRPEEHVLHILGLGGSSGTPPGGVTAPLDVVKSFAELEMKGVSVNGHIVLYMPEWKGHGNYAGYLLQGTTKAARLGALGVLFRAPEPLTGTALFAGLTGYEKDAPRIAAAVLTKQDADLLARMVDRRQEVIVHLSMDPGEPQQVVSRNIIVEWKGTKYPKEYVLLGAHVDSWDIGQGAADNAAAVFIIWRALSALKTLELRPKRTVRFVVWTAREQGMEGATEFFRRYAADSSNTTMAMELDLAAFAPTGLALSNVRSNDTICIVREMLKEFETIDANGLTRGGGAPELRYWREAGVPVAGFNTAWYYHDDMRHSEADTVSGIQSQDLDLSASMVAGLVHMLGQMERKLPR</sequence>